<keyword evidence="2" id="KW-1185">Reference proteome</keyword>
<gene>
    <name evidence="1" type="ORF">DPMN_067278</name>
</gene>
<organism evidence="1 2">
    <name type="scientific">Dreissena polymorpha</name>
    <name type="common">Zebra mussel</name>
    <name type="synonym">Mytilus polymorpha</name>
    <dbReference type="NCBI Taxonomy" id="45954"/>
    <lineage>
        <taxon>Eukaryota</taxon>
        <taxon>Metazoa</taxon>
        <taxon>Spiralia</taxon>
        <taxon>Lophotrochozoa</taxon>
        <taxon>Mollusca</taxon>
        <taxon>Bivalvia</taxon>
        <taxon>Autobranchia</taxon>
        <taxon>Heteroconchia</taxon>
        <taxon>Euheterodonta</taxon>
        <taxon>Imparidentia</taxon>
        <taxon>Neoheterodontei</taxon>
        <taxon>Myida</taxon>
        <taxon>Dreissenoidea</taxon>
        <taxon>Dreissenidae</taxon>
        <taxon>Dreissena</taxon>
    </lineage>
</organism>
<dbReference type="Proteomes" id="UP000828390">
    <property type="component" value="Unassembled WGS sequence"/>
</dbReference>
<name>A0A9D3YZE8_DREPO</name>
<protein>
    <submittedName>
        <fullName evidence="1">Uncharacterized protein</fullName>
    </submittedName>
</protein>
<evidence type="ECO:0000313" key="2">
    <source>
        <dbReference type="Proteomes" id="UP000828390"/>
    </source>
</evidence>
<reference evidence="1" key="1">
    <citation type="journal article" date="2019" name="bioRxiv">
        <title>The Genome of the Zebra Mussel, Dreissena polymorpha: A Resource for Invasive Species Research.</title>
        <authorList>
            <person name="McCartney M.A."/>
            <person name="Auch B."/>
            <person name="Kono T."/>
            <person name="Mallez S."/>
            <person name="Zhang Y."/>
            <person name="Obille A."/>
            <person name="Becker A."/>
            <person name="Abrahante J.E."/>
            <person name="Garbe J."/>
            <person name="Badalamenti J.P."/>
            <person name="Herman A."/>
            <person name="Mangelson H."/>
            <person name="Liachko I."/>
            <person name="Sullivan S."/>
            <person name="Sone E.D."/>
            <person name="Koren S."/>
            <person name="Silverstein K.A.T."/>
            <person name="Beckman K.B."/>
            <person name="Gohl D.M."/>
        </authorList>
    </citation>
    <scope>NUCLEOTIDE SEQUENCE</scope>
    <source>
        <strain evidence="1">Duluth1</strain>
        <tissue evidence="1">Whole animal</tissue>
    </source>
</reference>
<evidence type="ECO:0000313" key="1">
    <source>
        <dbReference type="EMBL" id="KAH3707860.1"/>
    </source>
</evidence>
<accession>A0A9D3YZE8</accession>
<proteinExistence type="predicted"/>
<dbReference type="EMBL" id="JAIWYP010000014">
    <property type="protein sequence ID" value="KAH3707860.1"/>
    <property type="molecule type" value="Genomic_DNA"/>
</dbReference>
<sequence>MKPDISQVADMFGKELTCRKLEIWRGFISCHERSIIEGVFTSSDTANALRPVRSLRHRFKGTRARGSDLVMSHRDTVAIGTSDVRVHMSALMTCMIKY</sequence>
<comment type="caution">
    <text evidence="1">The sequence shown here is derived from an EMBL/GenBank/DDBJ whole genome shotgun (WGS) entry which is preliminary data.</text>
</comment>
<reference evidence="1" key="2">
    <citation type="submission" date="2020-11" db="EMBL/GenBank/DDBJ databases">
        <authorList>
            <person name="McCartney M.A."/>
            <person name="Auch B."/>
            <person name="Kono T."/>
            <person name="Mallez S."/>
            <person name="Becker A."/>
            <person name="Gohl D.M."/>
            <person name="Silverstein K.A.T."/>
            <person name="Koren S."/>
            <person name="Bechman K.B."/>
            <person name="Herman A."/>
            <person name="Abrahante J.E."/>
            <person name="Garbe J."/>
        </authorList>
    </citation>
    <scope>NUCLEOTIDE SEQUENCE</scope>
    <source>
        <strain evidence="1">Duluth1</strain>
        <tissue evidence="1">Whole animal</tissue>
    </source>
</reference>
<dbReference type="AlphaFoldDB" id="A0A9D3YZE8"/>